<keyword evidence="5" id="KW-1185">Reference proteome</keyword>
<feature type="signal peptide" evidence="3">
    <location>
        <begin position="1"/>
        <end position="38"/>
    </location>
</feature>
<keyword evidence="3" id="KW-0732">Signal</keyword>
<feature type="chain" id="PRO_5003635431" evidence="3">
    <location>
        <begin position="39"/>
        <end position="322"/>
    </location>
</feature>
<dbReference type="STRING" id="882086.SacxiDRAFT_2126"/>
<keyword evidence="2" id="KW-1133">Transmembrane helix</keyword>
<proteinExistence type="predicted"/>
<keyword evidence="2" id="KW-0812">Transmembrane</keyword>
<evidence type="ECO:0000256" key="1">
    <source>
        <dbReference type="SAM" id="MobiDB-lite"/>
    </source>
</evidence>
<feature type="transmembrane region" description="Helical" evidence="2">
    <location>
        <begin position="296"/>
        <end position="317"/>
    </location>
</feature>
<gene>
    <name evidence="4" type="ORF">SacxiDRAFT_2126</name>
</gene>
<keyword evidence="2" id="KW-0472">Membrane</keyword>
<evidence type="ECO:0000256" key="2">
    <source>
        <dbReference type="SAM" id="Phobius"/>
    </source>
</evidence>
<feature type="compositionally biased region" description="Polar residues" evidence="1">
    <location>
        <begin position="181"/>
        <end position="192"/>
    </location>
</feature>
<evidence type="ECO:0000313" key="5">
    <source>
        <dbReference type="Proteomes" id="UP000004691"/>
    </source>
</evidence>
<dbReference type="Proteomes" id="UP000004691">
    <property type="component" value="Unassembled WGS sequence"/>
</dbReference>
<dbReference type="HOGENOM" id="CLU_902888_0_0_11"/>
<name>I0V2K5_9PSEU</name>
<sequence>MRISSAALTRVARRTLATTAVLAVLAGTAVATAGTASAATVTAEHCTSVVGGRVGDTVLLDGAAVSELVRQGAEQARTIVVVHHLTIWPNHLARKIEGEQFEVGTIADKRVGTIGGEAIGEVVRDALEGSAGLGALPSTQETTLDTIAARVAGACSMTVEATNYTAPSKTKQPAEKRDQDSSQNSQSGTEPRSGSDSRAEGRQSSADGGFQTTGDATAARRDYGGIPVAEAPGAGISVPEDLRYGPSSGLPGELTTPKYGVVGDPEGSGGHGSADVRDAGEASALAVQDQRQAVQLPMLLAVVALAAVTAGLVRTWVRRRTA</sequence>
<evidence type="ECO:0000256" key="3">
    <source>
        <dbReference type="SAM" id="SignalP"/>
    </source>
</evidence>
<dbReference type="AlphaFoldDB" id="I0V2K5"/>
<dbReference type="eggNOG" id="ENOG5033UWW">
    <property type="taxonomic scope" value="Bacteria"/>
</dbReference>
<accession>I0V2K5</accession>
<feature type="region of interest" description="Disordered" evidence="1">
    <location>
        <begin position="164"/>
        <end position="216"/>
    </location>
</feature>
<protein>
    <submittedName>
        <fullName evidence="4">Uncharacterized protein</fullName>
    </submittedName>
</protein>
<feature type="region of interest" description="Disordered" evidence="1">
    <location>
        <begin position="231"/>
        <end position="258"/>
    </location>
</feature>
<reference evidence="4 5" key="1">
    <citation type="submission" date="2012-01" db="EMBL/GenBank/DDBJ databases">
        <title>Improved High-Quality Draft sequence of Saccharomonospora xinjiangensis XJ-54.</title>
        <authorList>
            <consortium name="US DOE Joint Genome Institute"/>
            <person name="Lucas S."/>
            <person name="Han J."/>
            <person name="Lapidus A."/>
            <person name="Cheng J.-F."/>
            <person name="Goodwin L."/>
            <person name="Pitluck S."/>
            <person name="Peters L."/>
            <person name="Mikhailova N."/>
            <person name="Teshima H."/>
            <person name="Detter J.C."/>
            <person name="Han C."/>
            <person name="Tapia R."/>
            <person name="Land M."/>
            <person name="Hauser L."/>
            <person name="Kyrpides N."/>
            <person name="Ivanova N."/>
            <person name="Pagani I."/>
            <person name="Brambilla E.-M."/>
            <person name="Klenk H.-P."/>
            <person name="Woyke T."/>
        </authorList>
    </citation>
    <scope>NUCLEOTIDE SEQUENCE [LARGE SCALE GENOMIC DNA]</scope>
    <source>
        <strain evidence="4 5">XJ-54</strain>
    </source>
</reference>
<dbReference type="RefSeq" id="WP_006238507.1">
    <property type="nucleotide sequence ID" value="NZ_JH636049.1"/>
</dbReference>
<evidence type="ECO:0000313" key="4">
    <source>
        <dbReference type="EMBL" id="EID54358.1"/>
    </source>
</evidence>
<dbReference type="EMBL" id="JH636049">
    <property type="protein sequence ID" value="EID54358.1"/>
    <property type="molecule type" value="Genomic_DNA"/>
</dbReference>
<organism evidence="4 5">
    <name type="scientific">Saccharomonospora xinjiangensis XJ-54</name>
    <dbReference type="NCBI Taxonomy" id="882086"/>
    <lineage>
        <taxon>Bacteria</taxon>
        <taxon>Bacillati</taxon>
        <taxon>Actinomycetota</taxon>
        <taxon>Actinomycetes</taxon>
        <taxon>Pseudonocardiales</taxon>
        <taxon>Pseudonocardiaceae</taxon>
        <taxon>Saccharomonospora</taxon>
    </lineage>
</organism>
<dbReference type="OrthoDB" id="3555996at2"/>
<feature type="compositionally biased region" description="Polar residues" evidence="1">
    <location>
        <begin position="202"/>
        <end position="215"/>
    </location>
</feature>